<keyword evidence="3" id="KW-1185">Reference proteome</keyword>
<gene>
    <name evidence="2" type="ORF">NB063_14710</name>
</gene>
<comment type="caution">
    <text evidence="2">The sequence shown here is derived from an EMBL/GenBank/DDBJ whole genome shotgun (WGS) entry which is preliminary data.</text>
</comment>
<feature type="compositionally biased region" description="Low complexity" evidence="1">
    <location>
        <begin position="63"/>
        <end position="72"/>
    </location>
</feature>
<organism evidence="2 3">
    <name type="scientific">Aporhodopirellula aestuarii</name>
    <dbReference type="NCBI Taxonomy" id="2950107"/>
    <lineage>
        <taxon>Bacteria</taxon>
        <taxon>Pseudomonadati</taxon>
        <taxon>Planctomycetota</taxon>
        <taxon>Planctomycetia</taxon>
        <taxon>Pirellulales</taxon>
        <taxon>Pirellulaceae</taxon>
        <taxon>Aporhodopirellula</taxon>
    </lineage>
</organism>
<sequence>MLFIRTDVISVRRWKKRPSSRGAVANAIVRYQKLASSHLHDATLFGTFLTTWGLQGGVACGSSVGSTMSSSRSLKRRPKPSDWLRPPPRNDSPHASDDAQLIIYTKST</sequence>
<proteinExistence type="predicted"/>
<evidence type="ECO:0000256" key="1">
    <source>
        <dbReference type="SAM" id="MobiDB-lite"/>
    </source>
</evidence>
<protein>
    <submittedName>
        <fullName evidence="2">Uncharacterized protein</fullName>
    </submittedName>
</protein>
<dbReference type="RefSeq" id="WP_250929491.1">
    <property type="nucleotide sequence ID" value="NZ_JAMQBK010000039.1"/>
</dbReference>
<name>A0ABT0U639_9BACT</name>
<feature type="region of interest" description="Disordered" evidence="1">
    <location>
        <begin position="63"/>
        <end position="99"/>
    </location>
</feature>
<evidence type="ECO:0000313" key="3">
    <source>
        <dbReference type="Proteomes" id="UP001202961"/>
    </source>
</evidence>
<evidence type="ECO:0000313" key="2">
    <source>
        <dbReference type="EMBL" id="MCM2371858.1"/>
    </source>
</evidence>
<dbReference type="EMBL" id="JAMQBK010000039">
    <property type="protein sequence ID" value="MCM2371858.1"/>
    <property type="molecule type" value="Genomic_DNA"/>
</dbReference>
<dbReference type="Proteomes" id="UP001202961">
    <property type="component" value="Unassembled WGS sequence"/>
</dbReference>
<accession>A0ABT0U639</accession>
<reference evidence="2 3" key="1">
    <citation type="journal article" date="2022" name="Syst. Appl. Microbiol.">
        <title>Rhodopirellula aestuarii sp. nov., a novel member of the genus Rhodopirellula isolated from brackish sediments collected in the Tagus River estuary, Portugal.</title>
        <authorList>
            <person name="Vitorino I.R."/>
            <person name="Klimek D."/>
            <person name="Calusinska M."/>
            <person name="Lobo-da-Cunha A."/>
            <person name="Vasconcelos V."/>
            <person name="Lage O.M."/>
        </authorList>
    </citation>
    <scope>NUCLEOTIDE SEQUENCE [LARGE SCALE GENOMIC DNA]</scope>
    <source>
        <strain evidence="2 3">ICT_H3.1</strain>
    </source>
</reference>